<evidence type="ECO:0000256" key="1">
    <source>
        <dbReference type="ARBA" id="ARBA00004123"/>
    </source>
</evidence>
<dbReference type="GO" id="GO:0005634">
    <property type="term" value="C:nucleus"/>
    <property type="evidence" value="ECO:0007669"/>
    <property type="project" value="UniProtKB-SubCell"/>
</dbReference>
<keyword evidence="5" id="KW-0227">DNA damage</keyword>
<keyword evidence="10" id="KW-0539">Nucleus</keyword>
<evidence type="ECO:0000256" key="8">
    <source>
        <dbReference type="ARBA" id="ARBA00023172"/>
    </source>
</evidence>
<keyword evidence="3" id="KW-0158">Chromosome</keyword>
<sequence>MHTSFLFEVFFPSDFLNWNSLVDCNPQFVISKYNHYENLMQVKVLTELKEVEKEYQELEHSRKESYKKASIICSETDIETLGSCKGNTPEQLSAQLTRLSNRLQQESRRHSESIDDLRTLHENKERMIFKRQQTYKAFREKLSACRKALDLRWSKFQRNASLLKRQLTWQFNGHLGKKGISGKIIVNYEKKTLSVERTISSAMVWNRFSRKNELYCTV</sequence>
<dbReference type="Proteomes" id="UP000595140">
    <property type="component" value="Unassembled WGS sequence"/>
</dbReference>
<dbReference type="GO" id="GO:0000724">
    <property type="term" value="P:double-strand break repair via homologous recombination"/>
    <property type="evidence" value="ECO:0007669"/>
    <property type="project" value="TreeGrafter"/>
</dbReference>
<keyword evidence="13" id="KW-1185">Reference proteome</keyword>
<organism evidence="12 13">
    <name type="scientific">Cuscuta campestris</name>
    <dbReference type="NCBI Taxonomy" id="132261"/>
    <lineage>
        <taxon>Eukaryota</taxon>
        <taxon>Viridiplantae</taxon>
        <taxon>Streptophyta</taxon>
        <taxon>Embryophyta</taxon>
        <taxon>Tracheophyta</taxon>
        <taxon>Spermatophyta</taxon>
        <taxon>Magnoliopsida</taxon>
        <taxon>eudicotyledons</taxon>
        <taxon>Gunneridae</taxon>
        <taxon>Pentapetalae</taxon>
        <taxon>asterids</taxon>
        <taxon>lamiids</taxon>
        <taxon>Solanales</taxon>
        <taxon>Convolvulaceae</taxon>
        <taxon>Cuscuteae</taxon>
        <taxon>Cuscuta</taxon>
        <taxon>Cuscuta subgen. Grammica</taxon>
        <taxon>Cuscuta sect. Cleistogrammica</taxon>
    </lineage>
</organism>
<reference evidence="12" key="1">
    <citation type="submission" date="2018-04" db="EMBL/GenBank/DDBJ databases">
        <authorList>
            <person name="Vogel A."/>
        </authorList>
    </citation>
    <scope>NUCLEOTIDE SEQUENCE [LARGE SCALE GENOMIC DNA]</scope>
</reference>
<keyword evidence="8" id="KW-0233">DNA recombination</keyword>
<evidence type="ECO:0000256" key="5">
    <source>
        <dbReference type="ARBA" id="ARBA00022763"/>
    </source>
</evidence>
<comment type="subcellular location">
    <subcellularLocation>
        <location evidence="2">Chromosome</location>
    </subcellularLocation>
    <subcellularLocation>
        <location evidence="1">Nucleus</location>
    </subcellularLocation>
</comment>
<evidence type="ECO:0000256" key="9">
    <source>
        <dbReference type="ARBA" id="ARBA00023204"/>
    </source>
</evidence>
<accession>A0A484KU20</accession>
<evidence type="ECO:0000256" key="4">
    <source>
        <dbReference type="ARBA" id="ARBA00022741"/>
    </source>
</evidence>
<evidence type="ECO:0000313" key="12">
    <source>
        <dbReference type="EMBL" id="VFQ68810.1"/>
    </source>
</evidence>
<evidence type="ECO:0000256" key="2">
    <source>
        <dbReference type="ARBA" id="ARBA00004286"/>
    </source>
</evidence>
<dbReference type="PANTHER" id="PTHR19306">
    <property type="entry name" value="STRUCTURAL MAINTENANCE OF CHROMOSOMES 5,6 SMC5, SMC6"/>
    <property type="match status" value="1"/>
</dbReference>
<dbReference type="OrthoDB" id="10072614at2759"/>
<evidence type="ECO:0000256" key="10">
    <source>
        <dbReference type="ARBA" id="ARBA00023242"/>
    </source>
</evidence>
<proteinExistence type="predicted"/>
<dbReference type="PANTHER" id="PTHR19306:SF6">
    <property type="entry name" value="STRUCTURAL MAINTENANCE OF CHROMOSOMES PROTEIN 6"/>
    <property type="match status" value="1"/>
</dbReference>
<protein>
    <submittedName>
        <fullName evidence="12">Uncharacterized protein</fullName>
    </submittedName>
</protein>
<dbReference type="GO" id="GO:0035861">
    <property type="term" value="C:site of double-strand break"/>
    <property type="evidence" value="ECO:0007669"/>
    <property type="project" value="TreeGrafter"/>
</dbReference>
<keyword evidence="6" id="KW-0067">ATP-binding</keyword>
<evidence type="ECO:0000256" key="3">
    <source>
        <dbReference type="ARBA" id="ARBA00022454"/>
    </source>
</evidence>
<keyword evidence="4" id="KW-0547">Nucleotide-binding</keyword>
<feature type="coiled-coil region" evidence="11">
    <location>
        <begin position="41"/>
        <end position="68"/>
    </location>
</feature>
<dbReference type="GO" id="GO:0003684">
    <property type="term" value="F:damaged DNA binding"/>
    <property type="evidence" value="ECO:0007669"/>
    <property type="project" value="TreeGrafter"/>
</dbReference>
<keyword evidence="9" id="KW-0234">DNA repair</keyword>
<dbReference type="GO" id="GO:0005524">
    <property type="term" value="F:ATP binding"/>
    <property type="evidence" value="ECO:0007669"/>
    <property type="project" value="UniProtKB-KW"/>
</dbReference>
<keyword evidence="7 11" id="KW-0175">Coiled coil</keyword>
<evidence type="ECO:0000256" key="6">
    <source>
        <dbReference type="ARBA" id="ARBA00022840"/>
    </source>
</evidence>
<gene>
    <name evidence="12" type="ORF">CCAM_LOCUS10586</name>
</gene>
<name>A0A484KU20_9ASTE</name>
<evidence type="ECO:0000256" key="11">
    <source>
        <dbReference type="SAM" id="Coils"/>
    </source>
</evidence>
<dbReference type="AlphaFoldDB" id="A0A484KU20"/>
<evidence type="ECO:0000313" key="13">
    <source>
        <dbReference type="Proteomes" id="UP000595140"/>
    </source>
</evidence>
<dbReference type="GO" id="GO:0030915">
    <property type="term" value="C:Smc5-Smc6 complex"/>
    <property type="evidence" value="ECO:0007669"/>
    <property type="project" value="TreeGrafter"/>
</dbReference>
<evidence type="ECO:0000256" key="7">
    <source>
        <dbReference type="ARBA" id="ARBA00023054"/>
    </source>
</evidence>
<dbReference type="EMBL" id="OOIL02000725">
    <property type="protein sequence ID" value="VFQ68810.1"/>
    <property type="molecule type" value="Genomic_DNA"/>
</dbReference>
<dbReference type="GO" id="GO:0003697">
    <property type="term" value="F:single-stranded DNA binding"/>
    <property type="evidence" value="ECO:0007669"/>
    <property type="project" value="TreeGrafter"/>
</dbReference>